<feature type="compositionally biased region" description="Polar residues" evidence="2">
    <location>
        <begin position="261"/>
        <end position="278"/>
    </location>
</feature>
<feature type="domain" description="RDRP core" evidence="3">
    <location>
        <begin position="413"/>
        <end position="1073"/>
    </location>
</feature>
<keyword evidence="1" id="KW-0696">RNA-directed RNA polymerase</keyword>
<feature type="compositionally biased region" description="Acidic residues" evidence="2">
    <location>
        <begin position="114"/>
        <end position="124"/>
    </location>
</feature>
<sequence>MAESDSEREFWEDDSLSRARAFLSMSKQTFSAQEWESEARDSIPRKEAARPTRATADIGIGTRSTAITRRRPVHDTTPRPPIRSPAASTPQAAQAAASIESPRAHVRTAHDQAMDVDSDSEDDSAYVEAMIDTESEDSEVPSRGPSFAFSTTVESRNASMTSLSSSASVDSSGRKRTGEYEPTYGRPIIPGPSTTRRKVARTTQQTATLPSPRPVPQTPSRSGNVTRTNWSESPAPYRETIDTPTTSRISNAVGALGLDEQPSSASVGPSRTKAQTQALDPSSFSGVYILAHDKDMQKLFDKIPLSWGVQYEIARGVSLGLWSWDTVRKAKLESLRGPNNNAASRVSQVLGRPLCDMSPSDAAIWIELDREDAAIIENRSRGLGLQGDFKEKPNWYGGQIQQIARLESDGESFRLTLAKMEMRKSYRFARFLHSRRIIQVSIPQSIVNNRAQDLRAFFTQKFVLCGRVFVAFDAKDKKMFLMEIPEQYERDARVPGDEHRISLEDFVAWHNPMHRNGQQPISKWATRFDLGFSVSVPVISIALENMHFMKDEAVLNDDQDWKPPPECILTDGCGWMNGAALSALAKQIGLEERPTAVQGRFGGAKGLWILHPREQSSNGVPKIWIRDSQVKVKLDLNNLHPAHTIFDLLAPPRVTLPSRLSKLTVLNLAYNGVPKETFVELMKDTIEEEVKPLTQWTGPKAMFLLWKAVERVGGVSMKRALQHALGTSRALGLIGRSMQDLVDRDDEPPEALEQLATEISDLGGDVSEETISTYTALRDPITGQPLTIHGVSLDLIQAGFNPLKLEFLYEKLKKIVTMAIDDIISDYHISVPLSAEAFIIPDPYGILNEREIHFKSTKNLKDPLEDMNPHQLLGEVLIYRNPCRLPSDVQKVTAVQCDVLAAYTDVIVLPTVGARSFASYLAGGDYDGDVAVVIYDDRLVKDFTTPPVTQEPPDFIKNNFEDMGTIKQVSDLAKDLTQLDNDPDARRRMLQESLLSGLSITPIGMYSEFHEGTAYAYGYDAPETIRNAFMFNTVLDSRKTGYRIRQEVLKDDKRKYQRQLPDCMLSRKAAEKKKQSWDRGDIPFRRDRRLGQFILDELFAAGRKMRDEQITRYDRLKSHASFSMDDDLLRPWKRVRPWLGDSSPVARDLEAIQRHVEKHIERWRAITANARTPFKRGSSSAKDKATGSESGKGAQAQYNDLARSFATGPDISPDTLLASIASIAELKASCAYTLKPGFAWSVAFQALCHIKAGAQGSVAVTADFAEVMSIPASTNRVLEQSRLALTS</sequence>
<dbReference type="Pfam" id="PF05183">
    <property type="entry name" value="RdRP"/>
    <property type="match status" value="1"/>
</dbReference>
<dbReference type="EC" id="2.7.7.48" evidence="1"/>
<keyword evidence="1" id="KW-0694">RNA-binding</keyword>
<feature type="compositionally biased region" description="Low complexity" evidence="2">
    <location>
        <begin position="84"/>
        <end position="98"/>
    </location>
</feature>
<reference evidence="4" key="1">
    <citation type="submission" date="2019-01" db="EMBL/GenBank/DDBJ databases">
        <title>Draft genome sequences of three monokaryotic isolates of the white-rot basidiomycete fungus Dichomitus squalens.</title>
        <authorList>
            <consortium name="DOE Joint Genome Institute"/>
            <person name="Lopez S.C."/>
            <person name="Andreopoulos B."/>
            <person name="Pangilinan J."/>
            <person name="Lipzen A."/>
            <person name="Riley R."/>
            <person name="Ahrendt S."/>
            <person name="Ng V."/>
            <person name="Barry K."/>
            <person name="Daum C."/>
            <person name="Grigoriev I.V."/>
            <person name="Hilden K.S."/>
            <person name="Makela M.R."/>
            <person name="de Vries R.P."/>
        </authorList>
    </citation>
    <scope>NUCLEOTIDE SEQUENCE [LARGE SCALE GENOMIC DNA]</scope>
    <source>
        <strain evidence="4">OM18370.1</strain>
    </source>
</reference>
<comment type="catalytic activity">
    <reaction evidence="1">
        <text>RNA(n) + a ribonucleoside 5'-triphosphate = RNA(n+1) + diphosphate</text>
        <dbReference type="Rhea" id="RHEA:21248"/>
        <dbReference type="Rhea" id="RHEA-COMP:14527"/>
        <dbReference type="Rhea" id="RHEA-COMP:17342"/>
        <dbReference type="ChEBI" id="CHEBI:33019"/>
        <dbReference type="ChEBI" id="CHEBI:61557"/>
        <dbReference type="ChEBI" id="CHEBI:140395"/>
        <dbReference type="EC" id="2.7.7.48"/>
    </reaction>
</comment>
<dbReference type="GO" id="GO:0030422">
    <property type="term" value="P:siRNA processing"/>
    <property type="evidence" value="ECO:0007669"/>
    <property type="project" value="TreeGrafter"/>
</dbReference>
<name>A0A4Q9MI97_9APHY</name>
<gene>
    <name evidence="4" type="ORF">BD311DRAFT_425168</name>
</gene>
<evidence type="ECO:0000259" key="3">
    <source>
        <dbReference type="Pfam" id="PF05183"/>
    </source>
</evidence>
<evidence type="ECO:0000256" key="1">
    <source>
        <dbReference type="RuleBase" id="RU363098"/>
    </source>
</evidence>
<comment type="similarity">
    <text evidence="1">Belongs to the RdRP family.</text>
</comment>
<dbReference type="Proteomes" id="UP000292957">
    <property type="component" value="Unassembled WGS sequence"/>
</dbReference>
<feature type="region of interest" description="Disordered" evidence="2">
    <location>
        <begin position="259"/>
        <end position="278"/>
    </location>
</feature>
<feature type="region of interest" description="Disordered" evidence="2">
    <location>
        <begin position="1173"/>
        <end position="1194"/>
    </location>
</feature>
<dbReference type="OrthoDB" id="10055769at2759"/>
<feature type="compositionally biased region" description="Basic and acidic residues" evidence="2">
    <location>
        <begin position="37"/>
        <end position="50"/>
    </location>
</feature>
<feature type="compositionally biased region" description="Low complexity" evidence="2">
    <location>
        <begin position="155"/>
        <end position="171"/>
    </location>
</feature>
<keyword evidence="1" id="KW-0548">Nucleotidyltransferase</keyword>
<feature type="region of interest" description="Disordered" evidence="2">
    <location>
        <begin position="26"/>
        <end position="124"/>
    </location>
</feature>
<dbReference type="EMBL" id="ML143443">
    <property type="protein sequence ID" value="TBU26617.1"/>
    <property type="molecule type" value="Genomic_DNA"/>
</dbReference>
<dbReference type="InterPro" id="IPR007855">
    <property type="entry name" value="RDRP"/>
</dbReference>
<dbReference type="InterPro" id="IPR057596">
    <property type="entry name" value="RDRP_core"/>
</dbReference>
<feature type="compositionally biased region" description="Polar residues" evidence="2">
    <location>
        <begin position="218"/>
        <end position="232"/>
    </location>
</feature>
<proteinExistence type="inferred from homology"/>
<dbReference type="PANTHER" id="PTHR23079">
    <property type="entry name" value="RNA-DEPENDENT RNA POLYMERASE"/>
    <property type="match status" value="1"/>
</dbReference>
<dbReference type="GO" id="GO:0003968">
    <property type="term" value="F:RNA-directed RNA polymerase activity"/>
    <property type="evidence" value="ECO:0007669"/>
    <property type="project" value="UniProtKB-KW"/>
</dbReference>
<protein>
    <recommendedName>
        <fullName evidence="1">RNA-dependent RNA polymerase</fullName>
        <ecNumber evidence="1">2.7.7.48</ecNumber>
    </recommendedName>
</protein>
<organism evidence="4">
    <name type="scientific">Dichomitus squalens</name>
    <dbReference type="NCBI Taxonomy" id="114155"/>
    <lineage>
        <taxon>Eukaryota</taxon>
        <taxon>Fungi</taxon>
        <taxon>Dikarya</taxon>
        <taxon>Basidiomycota</taxon>
        <taxon>Agaricomycotina</taxon>
        <taxon>Agaricomycetes</taxon>
        <taxon>Polyporales</taxon>
        <taxon>Polyporaceae</taxon>
        <taxon>Dichomitus</taxon>
    </lineage>
</organism>
<dbReference type="GO" id="GO:0031380">
    <property type="term" value="C:nuclear RNA-directed RNA polymerase complex"/>
    <property type="evidence" value="ECO:0007669"/>
    <property type="project" value="TreeGrafter"/>
</dbReference>
<dbReference type="GO" id="GO:0003723">
    <property type="term" value="F:RNA binding"/>
    <property type="evidence" value="ECO:0007669"/>
    <property type="project" value="UniProtKB-KW"/>
</dbReference>
<feature type="region of interest" description="Disordered" evidence="2">
    <location>
        <begin position="154"/>
        <end position="246"/>
    </location>
</feature>
<evidence type="ECO:0000256" key="2">
    <source>
        <dbReference type="SAM" id="MobiDB-lite"/>
    </source>
</evidence>
<dbReference type="PANTHER" id="PTHR23079:SF55">
    <property type="entry name" value="RNA-DIRECTED RNA POLYMERASE"/>
    <property type="match status" value="1"/>
</dbReference>
<keyword evidence="1" id="KW-0808">Transferase</keyword>
<evidence type="ECO:0000313" key="4">
    <source>
        <dbReference type="EMBL" id="TBU26617.1"/>
    </source>
</evidence>
<accession>A0A4Q9MI97</accession>